<sequence length="423" mass="46087">MRTELVTEDMIAGYRELARLDPAVGVPELAHGLNRFGWQVRHEQPTQSLPYFEEAADLWRVLAADGAAAHLASASRAFASLAQLYSYVHDDERALAARHQAAAYARRASPQPADVDTRVLMALASGLAEAGQFAQAATVQREVVDSHRTAGPQNGPDQSTMTMWALLDLAIYLDLAGETDASLDIERAILAQQRHEAEADPTWLPILAIWTAGSSVWFAENGHPKAAHGLLRESVAACEQLPSAGSDANYQFRRAVQGALFARSGTRDERPRACRPTPVGVAAHARLQPVAGLSLHRWAFSLRETYRAGLLDIDEAIAAHADRLPPDTDRLAELGTLTRRRAIRASVLFDLPRHVHDEMTLTLARSVELERELHRTAPGPESSRRLVRALTDQAMGHLATGDYATATDDLREALAVHATADSA</sequence>
<evidence type="ECO:0000313" key="2">
    <source>
        <dbReference type="Proteomes" id="UP001501470"/>
    </source>
</evidence>
<dbReference type="Proteomes" id="UP001501470">
    <property type="component" value="Unassembled WGS sequence"/>
</dbReference>
<reference evidence="1 2" key="1">
    <citation type="journal article" date="2019" name="Int. J. Syst. Evol. Microbiol.">
        <title>The Global Catalogue of Microorganisms (GCM) 10K type strain sequencing project: providing services to taxonomists for standard genome sequencing and annotation.</title>
        <authorList>
            <consortium name="The Broad Institute Genomics Platform"/>
            <consortium name="The Broad Institute Genome Sequencing Center for Infectious Disease"/>
            <person name="Wu L."/>
            <person name="Ma J."/>
        </authorList>
    </citation>
    <scope>NUCLEOTIDE SEQUENCE [LARGE SCALE GENOMIC DNA]</scope>
    <source>
        <strain evidence="1 2">JCM 15933</strain>
    </source>
</reference>
<comment type="caution">
    <text evidence="1">The sequence shown here is derived from an EMBL/GenBank/DDBJ whole genome shotgun (WGS) entry which is preliminary data.</text>
</comment>
<name>A0ABN2CL65_9ACTN</name>
<proteinExistence type="predicted"/>
<dbReference type="RefSeq" id="WP_344511204.1">
    <property type="nucleotide sequence ID" value="NZ_BAAAQD010000027.1"/>
</dbReference>
<evidence type="ECO:0000313" key="1">
    <source>
        <dbReference type="EMBL" id="GAA1558387.1"/>
    </source>
</evidence>
<dbReference type="InterPro" id="IPR011990">
    <property type="entry name" value="TPR-like_helical_dom_sf"/>
</dbReference>
<dbReference type="Gene3D" id="1.25.40.10">
    <property type="entry name" value="Tetratricopeptide repeat domain"/>
    <property type="match status" value="1"/>
</dbReference>
<organism evidence="1 2">
    <name type="scientific">Dactylosporangium maewongense</name>
    <dbReference type="NCBI Taxonomy" id="634393"/>
    <lineage>
        <taxon>Bacteria</taxon>
        <taxon>Bacillati</taxon>
        <taxon>Actinomycetota</taxon>
        <taxon>Actinomycetes</taxon>
        <taxon>Micromonosporales</taxon>
        <taxon>Micromonosporaceae</taxon>
        <taxon>Dactylosporangium</taxon>
    </lineage>
</organism>
<accession>A0ABN2CL65</accession>
<gene>
    <name evidence="1" type="ORF">GCM10009827_094170</name>
</gene>
<dbReference type="EMBL" id="BAAAQD010000027">
    <property type="protein sequence ID" value="GAA1558387.1"/>
    <property type="molecule type" value="Genomic_DNA"/>
</dbReference>
<keyword evidence="2" id="KW-1185">Reference proteome</keyword>
<protein>
    <submittedName>
        <fullName evidence="1">Uncharacterized protein</fullName>
    </submittedName>
</protein>